<dbReference type="EMBL" id="BPLR01013714">
    <property type="protein sequence ID" value="GIY63193.1"/>
    <property type="molecule type" value="Genomic_DNA"/>
</dbReference>
<comment type="caution">
    <text evidence="1">The sequence shown here is derived from an EMBL/GenBank/DDBJ whole genome shotgun (WGS) entry which is preliminary data.</text>
</comment>
<dbReference type="AlphaFoldDB" id="A0AAV4UZJ5"/>
<evidence type="ECO:0000313" key="1">
    <source>
        <dbReference type="EMBL" id="GIY63193.1"/>
    </source>
</evidence>
<evidence type="ECO:0000313" key="2">
    <source>
        <dbReference type="Proteomes" id="UP001054945"/>
    </source>
</evidence>
<organism evidence="1 2">
    <name type="scientific">Caerostris extrusa</name>
    <name type="common">Bark spider</name>
    <name type="synonym">Caerostris bankana</name>
    <dbReference type="NCBI Taxonomy" id="172846"/>
    <lineage>
        <taxon>Eukaryota</taxon>
        <taxon>Metazoa</taxon>
        <taxon>Ecdysozoa</taxon>
        <taxon>Arthropoda</taxon>
        <taxon>Chelicerata</taxon>
        <taxon>Arachnida</taxon>
        <taxon>Araneae</taxon>
        <taxon>Araneomorphae</taxon>
        <taxon>Entelegynae</taxon>
        <taxon>Araneoidea</taxon>
        <taxon>Araneidae</taxon>
        <taxon>Caerostris</taxon>
    </lineage>
</organism>
<sequence length="66" mass="7248">MVISGNHQTPVRPLPLSNHLASNEALYNDIDSQTVISQKVRPLPLSNHLAPNEALYNDIDSQTVIS</sequence>
<name>A0AAV4UZJ5_CAEEX</name>
<accession>A0AAV4UZJ5</accession>
<dbReference type="Proteomes" id="UP001054945">
    <property type="component" value="Unassembled WGS sequence"/>
</dbReference>
<proteinExistence type="predicted"/>
<reference evidence="1 2" key="1">
    <citation type="submission" date="2021-06" db="EMBL/GenBank/DDBJ databases">
        <title>Caerostris extrusa draft genome.</title>
        <authorList>
            <person name="Kono N."/>
            <person name="Arakawa K."/>
        </authorList>
    </citation>
    <scope>NUCLEOTIDE SEQUENCE [LARGE SCALE GENOMIC DNA]</scope>
</reference>
<keyword evidence="2" id="KW-1185">Reference proteome</keyword>
<protein>
    <submittedName>
        <fullName evidence="1">Uncharacterized protein</fullName>
    </submittedName>
</protein>
<gene>
    <name evidence="1" type="ORF">CEXT_73841</name>
</gene>